<proteinExistence type="inferred from homology"/>
<dbReference type="EMBL" id="BARS01016855">
    <property type="protein sequence ID" value="GAF91483.1"/>
    <property type="molecule type" value="Genomic_DNA"/>
</dbReference>
<dbReference type="CDD" id="cd02850">
    <property type="entry name" value="E_set_Cellulase_N"/>
    <property type="match status" value="1"/>
</dbReference>
<accession>X0TD98</accession>
<evidence type="ECO:0000256" key="2">
    <source>
        <dbReference type="ARBA" id="ARBA00022801"/>
    </source>
</evidence>
<keyword evidence="4" id="KW-0326">Glycosidase</keyword>
<evidence type="ECO:0000256" key="4">
    <source>
        <dbReference type="ARBA" id="ARBA00023295"/>
    </source>
</evidence>
<dbReference type="InterPro" id="IPR004197">
    <property type="entry name" value="Cellulase_Ig-like"/>
</dbReference>
<evidence type="ECO:0000256" key="5">
    <source>
        <dbReference type="ARBA" id="ARBA00023326"/>
    </source>
</evidence>
<feature type="domain" description="Glycoside hydrolase family 9" evidence="6">
    <location>
        <begin position="101"/>
        <end position="273"/>
    </location>
</feature>
<dbReference type="InterPro" id="IPR001701">
    <property type="entry name" value="Glyco_hydro_9"/>
</dbReference>
<dbReference type="InterPro" id="IPR012341">
    <property type="entry name" value="6hp_glycosidase-like_sf"/>
</dbReference>
<evidence type="ECO:0000259" key="6">
    <source>
        <dbReference type="Pfam" id="PF00759"/>
    </source>
</evidence>
<evidence type="ECO:0000259" key="7">
    <source>
        <dbReference type="Pfam" id="PF02927"/>
    </source>
</evidence>
<dbReference type="Gene3D" id="2.60.40.10">
    <property type="entry name" value="Immunoglobulins"/>
    <property type="match status" value="1"/>
</dbReference>
<feature type="non-terminal residue" evidence="8">
    <location>
        <position position="1"/>
    </location>
</feature>
<evidence type="ECO:0000256" key="3">
    <source>
        <dbReference type="ARBA" id="ARBA00023277"/>
    </source>
</evidence>
<keyword evidence="2" id="KW-0378">Hydrolase</keyword>
<organism evidence="8">
    <name type="scientific">marine sediment metagenome</name>
    <dbReference type="NCBI Taxonomy" id="412755"/>
    <lineage>
        <taxon>unclassified sequences</taxon>
        <taxon>metagenomes</taxon>
        <taxon>ecological metagenomes</taxon>
    </lineage>
</organism>
<name>X0TD98_9ZZZZ</name>
<keyword evidence="3" id="KW-0119">Carbohydrate metabolism</keyword>
<dbReference type="SUPFAM" id="SSF48208">
    <property type="entry name" value="Six-hairpin glycosidases"/>
    <property type="match status" value="1"/>
</dbReference>
<dbReference type="Pfam" id="PF00759">
    <property type="entry name" value="Glyco_hydro_9"/>
    <property type="match status" value="1"/>
</dbReference>
<evidence type="ECO:0000313" key="8">
    <source>
        <dbReference type="EMBL" id="GAF91483.1"/>
    </source>
</evidence>
<feature type="domain" description="Cellulase Ig-like" evidence="7">
    <location>
        <begin position="12"/>
        <end position="90"/>
    </location>
</feature>
<dbReference type="AlphaFoldDB" id="X0TD98"/>
<keyword evidence="5" id="KW-0624">Polysaccharide degradation</keyword>
<dbReference type="InterPro" id="IPR008928">
    <property type="entry name" value="6-hairpin_glycosidase_sf"/>
</dbReference>
<dbReference type="Pfam" id="PF02927">
    <property type="entry name" value="CelD_N"/>
    <property type="match status" value="1"/>
</dbReference>
<comment type="similarity">
    <text evidence="1">Belongs to the glycosyl hydrolase 9 (cellulase E) family.</text>
</comment>
<dbReference type="InterPro" id="IPR013783">
    <property type="entry name" value="Ig-like_fold"/>
</dbReference>
<dbReference type="PANTHER" id="PTHR22298">
    <property type="entry name" value="ENDO-1,4-BETA-GLUCANASE"/>
    <property type="match status" value="1"/>
</dbReference>
<dbReference type="SUPFAM" id="SSF81296">
    <property type="entry name" value="E set domains"/>
    <property type="match status" value="1"/>
</dbReference>
<evidence type="ECO:0000256" key="1">
    <source>
        <dbReference type="ARBA" id="ARBA00007072"/>
    </source>
</evidence>
<dbReference type="GO" id="GO:0000272">
    <property type="term" value="P:polysaccharide catabolic process"/>
    <property type="evidence" value="ECO:0007669"/>
    <property type="project" value="UniProtKB-KW"/>
</dbReference>
<sequence>TFSHAKGYARYNLAGYFPNTIKRIVIMSDDDCAGKKWEIKDKSGKSVLSGTVEKSLIGKGDHTPMDFNHEIDFSSLTTVGTFTFKIEGIKAFKIKIKKNPYKSIIQSNLRWLRVTRSGSKDCLDHKPAHFGDTASYIYRRKGKENTDEWEEDPNGKKVNMLGGWYDGFVYTKFTLTTALTTYSLLRAYEINPSVFGKKYSKTDLIDILDEAKWGLDYLLKTMPDDNEFIIQMGGFADNERGTLLPHEDPRDGKRECYSIFSPNQMGNAAAALA</sequence>
<dbReference type="Gene3D" id="1.50.10.10">
    <property type="match status" value="1"/>
</dbReference>
<reference evidence="8" key="1">
    <citation type="journal article" date="2014" name="Front. Microbiol.">
        <title>High frequency of phylogenetically diverse reductive dehalogenase-homologous genes in deep subseafloor sedimentary metagenomes.</title>
        <authorList>
            <person name="Kawai M."/>
            <person name="Futagami T."/>
            <person name="Toyoda A."/>
            <person name="Takaki Y."/>
            <person name="Nishi S."/>
            <person name="Hori S."/>
            <person name="Arai W."/>
            <person name="Tsubouchi T."/>
            <person name="Morono Y."/>
            <person name="Uchiyama I."/>
            <person name="Ito T."/>
            <person name="Fujiyama A."/>
            <person name="Inagaki F."/>
            <person name="Takami H."/>
        </authorList>
    </citation>
    <scope>NUCLEOTIDE SEQUENCE</scope>
    <source>
        <strain evidence="8">Expedition CK06-06</strain>
    </source>
</reference>
<dbReference type="GO" id="GO:0008810">
    <property type="term" value="F:cellulase activity"/>
    <property type="evidence" value="ECO:0007669"/>
    <property type="project" value="InterPro"/>
</dbReference>
<protein>
    <submittedName>
        <fullName evidence="8">Uncharacterized protein</fullName>
    </submittedName>
</protein>
<comment type="caution">
    <text evidence="8">The sequence shown here is derived from an EMBL/GenBank/DDBJ whole genome shotgun (WGS) entry which is preliminary data.</text>
</comment>
<dbReference type="InterPro" id="IPR014756">
    <property type="entry name" value="Ig_E-set"/>
</dbReference>
<gene>
    <name evidence="8" type="ORF">S01H1_27648</name>
</gene>